<dbReference type="PANTHER" id="PTHR45138">
    <property type="entry name" value="REGULATORY COMPONENTS OF SENSORY TRANSDUCTION SYSTEM"/>
    <property type="match status" value="1"/>
</dbReference>
<gene>
    <name evidence="6" type="ORF">FJM67_10100</name>
</gene>
<feature type="transmembrane region" description="Helical" evidence="4">
    <location>
        <begin position="140"/>
        <end position="158"/>
    </location>
</feature>
<comment type="caution">
    <text evidence="6">The sequence shown here is derived from an EMBL/GenBank/DDBJ whole genome shotgun (WGS) entry which is preliminary data.</text>
</comment>
<dbReference type="GO" id="GO:1902201">
    <property type="term" value="P:negative regulation of bacterial-type flagellum-dependent cell motility"/>
    <property type="evidence" value="ECO:0007669"/>
    <property type="project" value="TreeGrafter"/>
</dbReference>
<feature type="transmembrane region" description="Helical" evidence="4">
    <location>
        <begin position="170"/>
        <end position="188"/>
    </location>
</feature>
<dbReference type="AlphaFoldDB" id="A0A501WPW9"/>
<dbReference type="Pfam" id="PF20966">
    <property type="entry name" value="MASE6"/>
    <property type="match status" value="1"/>
</dbReference>
<evidence type="ECO:0000256" key="4">
    <source>
        <dbReference type="SAM" id="Phobius"/>
    </source>
</evidence>
<dbReference type="InterPro" id="IPR029787">
    <property type="entry name" value="Nucleotide_cyclase"/>
</dbReference>
<dbReference type="EMBL" id="VFRR01000017">
    <property type="protein sequence ID" value="TPE50902.1"/>
    <property type="molecule type" value="Genomic_DNA"/>
</dbReference>
<keyword evidence="4" id="KW-0472">Membrane</keyword>
<keyword evidence="4" id="KW-0812">Transmembrane</keyword>
<dbReference type="NCBIfam" id="TIGR00254">
    <property type="entry name" value="GGDEF"/>
    <property type="match status" value="1"/>
</dbReference>
<protein>
    <recommendedName>
        <fullName evidence="2">diguanylate cyclase</fullName>
        <ecNumber evidence="2">2.7.7.65</ecNumber>
    </recommendedName>
</protein>
<dbReference type="FunFam" id="3.30.70.270:FF:000001">
    <property type="entry name" value="Diguanylate cyclase domain protein"/>
    <property type="match status" value="1"/>
</dbReference>
<accession>A0A501WPW9</accession>
<dbReference type="InterPro" id="IPR000160">
    <property type="entry name" value="GGDEF_dom"/>
</dbReference>
<evidence type="ECO:0000256" key="1">
    <source>
        <dbReference type="ARBA" id="ARBA00001946"/>
    </source>
</evidence>
<dbReference type="GO" id="GO:0043709">
    <property type="term" value="P:cell adhesion involved in single-species biofilm formation"/>
    <property type="evidence" value="ECO:0007669"/>
    <property type="project" value="TreeGrafter"/>
</dbReference>
<dbReference type="EC" id="2.7.7.65" evidence="2"/>
<dbReference type="Proteomes" id="UP000315901">
    <property type="component" value="Unassembled WGS sequence"/>
</dbReference>
<dbReference type="OrthoDB" id="9813903at2"/>
<dbReference type="Gene3D" id="3.30.70.270">
    <property type="match status" value="1"/>
</dbReference>
<dbReference type="CDD" id="cd01949">
    <property type="entry name" value="GGDEF"/>
    <property type="match status" value="1"/>
</dbReference>
<evidence type="ECO:0000259" key="5">
    <source>
        <dbReference type="PROSITE" id="PS50887"/>
    </source>
</evidence>
<keyword evidence="4" id="KW-1133">Transmembrane helix</keyword>
<dbReference type="GO" id="GO:0052621">
    <property type="term" value="F:diguanylate cyclase activity"/>
    <property type="evidence" value="ECO:0007669"/>
    <property type="project" value="UniProtKB-EC"/>
</dbReference>
<name>A0A501WPW9_9GAMM</name>
<sequence length="364" mass="40662">MESITSAASRVRAFIRSVLFAGTQAEDLSSSSRRIFIINLFCMVGVTFTFPLGVLALFSGRWGMGIGLLALAALYTANHFFLRRTQNHVLSSNVILYPLYLLMLYLVYSGGVNGTGHVWIYCLPAVSLFLHGLKRGLLELFLFLLLLLFVLYGMETPFDQLGFHPDLKSRVVLSFVLVILLSTVYEYITSLFNHSLQEAHNKVALAATTDPLTGLLNRRGLQNTLADRNWSQPYLLLLDVDHFKRINDQYGHDAGDLFLCQMAENLQQTLPKAAALSRWGGEEFLIACQCESASKAMAFAEALRGRLADLKVLWDEQEIATTISIGMVQMKQAEKFSEALGRADKQLYQAKAAGRNHVCLDWHG</sequence>
<keyword evidence="7" id="KW-1185">Reference proteome</keyword>
<dbReference type="SMART" id="SM00267">
    <property type="entry name" value="GGDEF"/>
    <property type="match status" value="1"/>
</dbReference>
<feature type="domain" description="GGDEF" evidence="5">
    <location>
        <begin position="231"/>
        <end position="363"/>
    </location>
</feature>
<evidence type="ECO:0000256" key="2">
    <source>
        <dbReference type="ARBA" id="ARBA00012528"/>
    </source>
</evidence>
<dbReference type="PANTHER" id="PTHR45138:SF9">
    <property type="entry name" value="DIGUANYLATE CYCLASE DGCM-RELATED"/>
    <property type="match status" value="1"/>
</dbReference>
<evidence type="ECO:0000256" key="3">
    <source>
        <dbReference type="ARBA" id="ARBA00034247"/>
    </source>
</evidence>
<comment type="catalytic activity">
    <reaction evidence="3">
        <text>2 GTP = 3',3'-c-di-GMP + 2 diphosphate</text>
        <dbReference type="Rhea" id="RHEA:24898"/>
        <dbReference type="ChEBI" id="CHEBI:33019"/>
        <dbReference type="ChEBI" id="CHEBI:37565"/>
        <dbReference type="ChEBI" id="CHEBI:58805"/>
        <dbReference type="EC" id="2.7.7.65"/>
    </reaction>
</comment>
<evidence type="ECO:0000313" key="6">
    <source>
        <dbReference type="EMBL" id="TPE50902.1"/>
    </source>
</evidence>
<reference evidence="6 7" key="1">
    <citation type="submission" date="2019-06" db="EMBL/GenBank/DDBJ databases">
        <title>A novel bacterium of genus Marinomonas, isolated from coastal sand.</title>
        <authorList>
            <person name="Huang H."/>
            <person name="Mo K."/>
            <person name="Hu Y."/>
        </authorList>
    </citation>
    <scope>NUCLEOTIDE SEQUENCE [LARGE SCALE GENOMIC DNA]</scope>
    <source>
        <strain evidence="6 7">HB171799</strain>
    </source>
</reference>
<dbReference type="RefSeq" id="WP_140588959.1">
    <property type="nucleotide sequence ID" value="NZ_VFRR01000017.1"/>
</dbReference>
<dbReference type="InterPro" id="IPR048435">
    <property type="entry name" value="MASE6"/>
</dbReference>
<dbReference type="InterPro" id="IPR050469">
    <property type="entry name" value="Diguanylate_Cyclase"/>
</dbReference>
<feature type="transmembrane region" description="Helical" evidence="4">
    <location>
        <begin position="114"/>
        <end position="133"/>
    </location>
</feature>
<feature type="transmembrane region" description="Helical" evidence="4">
    <location>
        <begin position="36"/>
        <end position="58"/>
    </location>
</feature>
<dbReference type="SUPFAM" id="SSF55073">
    <property type="entry name" value="Nucleotide cyclase"/>
    <property type="match status" value="1"/>
</dbReference>
<proteinExistence type="predicted"/>
<dbReference type="PROSITE" id="PS50887">
    <property type="entry name" value="GGDEF"/>
    <property type="match status" value="1"/>
</dbReference>
<organism evidence="6 7">
    <name type="scientific">Maribrevibacterium harenarium</name>
    <dbReference type="NCBI Taxonomy" id="2589817"/>
    <lineage>
        <taxon>Bacteria</taxon>
        <taxon>Pseudomonadati</taxon>
        <taxon>Pseudomonadota</taxon>
        <taxon>Gammaproteobacteria</taxon>
        <taxon>Oceanospirillales</taxon>
        <taxon>Oceanospirillaceae</taxon>
        <taxon>Maribrevibacterium</taxon>
    </lineage>
</organism>
<dbReference type="InterPro" id="IPR043128">
    <property type="entry name" value="Rev_trsase/Diguanyl_cyclase"/>
</dbReference>
<evidence type="ECO:0000313" key="7">
    <source>
        <dbReference type="Proteomes" id="UP000315901"/>
    </source>
</evidence>
<dbReference type="Pfam" id="PF00990">
    <property type="entry name" value="GGDEF"/>
    <property type="match status" value="1"/>
</dbReference>
<feature type="transmembrane region" description="Helical" evidence="4">
    <location>
        <begin position="89"/>
        <end position="108"/>
    </location>
</feature>
<dbReference type="GO" id="GO:0005886">
    <property type="term" value="C:plasma membrane"/>
    <property type="evidence" value="ECO:0007669"/>
    <property type="project" value="TreeGrafter"/>
</dbReference>
<feature type="transmembrane region" description="Helical" evidence="4">
    <location>
        <begin position="64"/>
        <end position="82"/>
    </location>
</feature>
<comment type="cofactor">
    <cofactor evidence="1">
        <name>Mg(2+)</name>
        <dbReference type="ChEBI" id="CHEBI:18420"/>
    </cofactor>
</comment>